<dbReference type="EMBL" id="CAJOBR010065440">
    <property type="protein sequence ID" value="CAF5082375.1"/>
    <property type="molecule type" value="Genomic_DNA"/>
</dbReference>
<protein>
    <submittedName>
        <fullName evidence="3">Uncharacterized protein</fullName>
    </submittedName>
</protein>
<comment type="caution">
    <text evidence="3">The sequence shown here is derived from an EMBL/GenBank/DDBJ whole genome shotgun (WGS) entry which is preliminary data.</text>
</comment>
<sequence>MEDKCIQCIDDNENSIEQLTKGNLPKKRNGQSLDDNSSSDESWTVAADT</sequence>
<organism evidence="3 4">
    <name type="scientific">Rotaria socialis</name>
    <dbReference type="NCBI Taxonomy" id="392032"/>
    <lineage>
        <taxon>Eukaryota</taxon>
        <taxon>Metazoa</taxon>
        <taxon>Spiralia</taxon>
        <taxon>Gnathifera</taxon>
        <taxon>Rotifera</taxon>
        <taxon>Eurotatoria</taxon>
        <taxon>Bdelloidea</taxon>
        <taxon>Philodinida</taxon>
        <taxon>Philodinidae</taxon>
        <taxon>Rotaria</taxon>
    </lineage>
</organism>
<evidence type="ECO:0000313" key="4">
    <source>
        <dbReference type="Proteomes" id="UP000663848"/>
    </source>
</evidence>
<reference evidence="3" key="1">
    <citation type="submission" date="2021-02" db="EMBL/GenBank/DDBJ databases">
        <authorList>
            <person name="Nowell W R."/>
        </authorList>
    </citation>
    <scope>NUCLEOTIDE SEQUENCE</scope>
</reference>
<evidence type="ECO:0000256" key="1">
    <source>
        <dbReference type="SAM" id="MobiDB-lite"/>
    </source>
</evidence>
<evidence type="ECO:0000313" key="3">
    <source>
        <dbReference type="EMBL" id="CAF5106566.1"/>
    </source>
</evidence>
<dbReference type="Proteomes" id="UP000663848">
    <property type="component" value="Unassembled WGS sequence"/>
</dbReference>
<feature type="compositionally biased region" description="Polar residues" evidence="1">
    <location>
        <begin position="30"/>
        <end position="42"/>
    </location>
</feature>
<name>A0A822ENB1_9BILA</name>
<dbReference type="EMBL" id="CAJOBR010073532">
    <property type="protein sequence ID" value="CAF5106566.1"/>
    <property type="molecule type" value="Genomic_DNA"/>
</dbReference>
<proteinExistence type="predicted"/>
<gene>
    <name evidence="2" type="ORF">QYT958_LOCUS43968</name>
    <name evidence="3" type="ORF">QYT958_LOCUS45140</name>
</gene>
<evidence type="ECO:0000313" key="2">
    <source>
        <dbReference type="EMBL" id="CAF5082375.1"/>
    </source>
</evidence>
<accession>A0A822ENB1</accession>
<feature type="region of interest" description="Disordered" evidence="1">
    <location>
        <begin position="19"/>
        <end position="49"/>
    </location>
</feature>
<feature type="non-terminal residue" evidence="3">
    <location>
        <position position="1"/>
    </location>
</feature>
<dbReference type="AlphaFoldDB" id="A0A822ENB1"/>